<evidence type="ECO:0000313" key="12">
    <source>
        <dbReference type="EMBL" id="ADH86229.1"/>
    </source>
</evidence>
<protein>
    <recommendedName>
        <fullName evidence="10">8-amino-7-ketopelargonate synthase</fullName>
        <ecNumber evidence="10">2.3.1.47</ecNumber>
    </recommendedName>
</protein>
<dbReference type="InterPro" id="IPR015422">
    <property type="entry name" value="PyrdxlP-dep_Trfase_small"/>
</dbReference>
<evidence type="ECO:0000256" key="2">
    <source>
        <dbReference type="ARBA" id="ARBA00004746"/>
    </source>
</evidence>
<keyword evidence="7 9" id="KW-0663">Pyridoxal phosphate</keyword>
<dbReference type="RefSeq" id="WP_013163756.1">
    <property type="nucleotide sequence ID" value="NC_014216.1"/>
</dbReference>
<dbReference type="UniPathway" id="UPA00078"/>
<dbReference type="GO" id="GO:0008710">
    <property type="term" value="F:8-amino-7-oxononanoate synthase activity"/>
    <property type="evidence" value="ECO:0007669"/>
    <property type="project" value="UniProtKB-UniRule"/>
</dbReference>
<dbReference type="OrthoDB" id="9807157at2"/>
<dbReference type="NCBIfam" id="TIGR00858">
    <property type="entry name" value="bioF"/>
    <property type="match status" value="1"/>
</dbReference>
<keyword evidence="13" id="KW-1185">Reference proteome</keyword>
<dbReference type="GO" id="GO:0030170">
    <property type="term" value="F:pyridoxal phosphate binding"/>
    <property type="evidence" value="ECO:0007669"/>
    <property type="project" value="InterPro"/>
</dbReference>
<comment type="subunit">
    <text evidence="4 10">Homodimer.</text>
</comment>
<evidence type="ECO:0000256" key="4">
    <source>
        <dbReference type="ARBA" id="ARBA00011738"/>
    </source>
</evidence>
<organism evidence="12 13">
    <name type="scientific">Desulfurivibrio alkaliphilus (strain DSM 19089 / UNIQEM U267 / AHT2)</name>
    <dbReference type="NCBI Taxonomy" id="589865"/>
    <lineage>
        <taxon>Bacteria</taxon>
        <taxon>Pseudomonadati</taxon>
        <taxon>Thermodesulfobacteriota</taxon>
        <taxon>Desulfobulbia</taxon>
        <taxon>Desulfobulbales</taxon>
        <taxon>Desulfobulbaceae</taxon>
        <taxon>Desulfurivibrio</taxon>
    </lineage>
</organism>
<evidence type="ECO:0000259" key="11">
    <source>
        <dbReference type="Pfam" id="PF00155"/>
    </source>
</evidence>
<keyword evidence="12" id="KW-0012">Acyltransferase</keyword>
<evidence type="ECO:0000256" key="1">
    <source>
        <dbReference type="ARBA" id="ARBA00001933"/>
    </source>
</evidence>
<dbReference type="SUPFAM" id="SSF53383">
    <property type="entry name" value="PLP-dependent transferases"/>
    <property type="match status" value="1"/>
</dbReference>
<keyword evidence="6" id="KW-0093">Biotin biosynthesis</keyword>
<dbReference type="AlphaFoldDB" id="D6Z3V4"/>
<dbReference type="FunCoup" id="D6Z3V4">
    <property type="interactions" value="329"/>
</dbReference>
<feature type="modified residue" description="N6-(pyridoxal phosphate)lysine" evidence="9">
    <location>
        <position position="238"/>
    </location>
</feature>
<dbReference type="EC" id="2.3.1.47" evidence="10"/>
<dbReference type="InterPro" id="IPR050087">
    <property type="entry name" value="AON_synthase_class-II"/>
</dbReference>
<gene>
    <name evidence="12" type="ordered locus">DaAHT2_1534</name>
</gene>
<comment type="similarity">
    <text evidence="3 10">Belongs to the class-II pyridoxal-phosphate-dependent aminotransferase family. BioF subfamily.</text>
</comment>
<comment type="cofactor">
    <cofactor evidence="1 9 10">
        <name>pyridoxal 5'-phosphate</name>
        <dbReference type="ChEBI" id="CHEBI:597326"/>
    </cofactor>
</comment>
<dbReference type="Gene3D" id="3.40.640.10">
    <property type="entry name" value="Type I PLP-dependent aspartate aminotransferase-like (Major domain)"/>
    <property type="match status" value="1"/>
</dbReference>
<evidence type="ECO:0000256" key="8">
    <source>
        <dbReference type="ARBA" id="ARBA00047715"/>
    </source>
</evidence>
<dbReference type="CDD" id="cd06454">
    <property type="entry name" value="KBL_like"/>
    <property type="match status" value="1"/>
</dbReference>
<dbReference type="Proteomes" id="UP000001508">
    <property type="component" value="Chromosome"/>
</dbReference>
<evidence type="ECO:0000256" key="3">
    <source>
        <dbReference type="ARBA" id="ARBA00010008"/>
    </source>
</evidence>
<dbReference type="InterPro" id="IPR001917">
    <property type="entry name" value="Aminotrans_II_pyridoxalP_BS"/>
</dbReference>
<dbReference type="InterPro" id="IPR004839">
    <property type="entry name" value="Aminotransferase_I/II_large"/>
</dbReference>
<accession>D6Z3V4</accession>
<evidence type="ECO:0000313" key="13">
    <source>
        <dbReference type="Proteomes" id="UP000001508"/>
    </source>
</evidence>
<dbReference type="EMBL" id="CP001940">
    <property type="protein sequence ID" value="ADH86229.1"/>
    <property type="molecule type" value="Genomic_DNA"/>
</dbReference>
<dbReference type="Pfam" id="PF00155">
    <property type="entry name" value="Aminotran_1_2"/>
    <property type="match status" value="1"/>
</dbReference>
<evidence type="ECO:0000256" key="10">
    <source>
        <dbReference type="RuleBase" id="RU003693"/>
    </source>
</evidence>
<evidence type="ECO:0000256" key="6">
    <source>
        <dbReference type="ARBA" id="ARBA00022756"/>
    </source>
</evidence>
<dbReference type="InterPro" id="IPR015421">
    <property type="entry name" value="PyrdxlP-dep_Trfase_major"/>
</dbReference>
<evidence type="ECO:0000256" key="7">
    <source>
        <dbReference type="ARBA" id="ARBA00022898"/>
    </source>
</evidence>
<comment type="catalytic activity">
    <reaction evidence="8 10">
        <text>6-carboxyhexanoyl-[ACP] + L-alanine + H(+) = (8S)-8-amino-7-oxononanoate + holo-[ACP] + CO2</text>
        <dbReference type="Rhea" id="RHEA:42288"/>
        <dbReference type="Rhea" id="RHEA-COMP:9685"/>
        <dbReference type="Rhea" id="RHEA-COMP:9955"/>
        <dbReference type="ChEBI" id="CHEBI:15378"/>
        <dbReference type="ChEBI" id="CHEBI:16526"/>
        <dbReference type="ChEBI" id="CHEBI:57972"/>
        <dbReference type="ChEBI" id="CHEBI:64479"/>
        <dbReference type="ChEBI" id="CHEBI:78846"/>
        <dbReference type="ChEBI" id="CHEBI:149468"/>
        <dbReference type="EC" id="2.3.1.47"/>
    </reaction>
</comment>
<dbReference type="InterPro" id="IPR015424">
    <property type="entry name" value="PyrdxlP-dep_Trfase"/>
</dbReference>
<comment type="pathway">
    <text evidence="2 10">Cofactor biosynthesis; biotin biosynthesis.</text>
</comment>
<comment type="function">
    <text evidence="10">Catalyzes the decarboxylative condensation of pimeloyl-[acyl-carrier protein] and L-alanine to produce 8-amino-7-oxononanoate (AON), [acyl-carrier protein], and carbon dioxide.</text>
</comment>
<dbReference type="InParanoid" id="D6Z3V4"/>
<dbReference type="PANTHER" id="PTHR13693:SF100">
    <property type="entry name" value="8-AMINO-7-OXONONANOATE SYNTHASE"/>
    <property type="match status" value="1"/>
</dbReference>
<dbReference type="InterPro" id="IPR004723">
    <property type="entry name" value="AONS_Archaea/Proteobacteria"/>
</dbReference>
<proteinExistence type="inferred from homology"/>
<dbReference type="Gene3D" id="3.90.1150.10">
    <property type="entry name" value="Aspartate Aminotransferase, domain 1"/>
    <property type="match status" value="1"/>
</dbReference>
<dbReference type="HOGENOM" id="CLU_015846_11_2_7"/>
<dbReference type="eggNOG" id="COG0156">
    <property type="taxonomic scope" value="Bacteria"/>
</dbReference>
<evidence type="ECO:0000256" key="9">
    <source>
        <dbReference type="PIRSR" id="PIRSR604723-51"/>
    </source>
</evidence>
<feature type="domain" description="Aminotransferase class I/classII large" evidence="11">
    <location>
        <begin position="39"/>
        <end position="377"/>
    </location>
</feature>
<dbReference type="PANTHER" id="PTHR13693">
    <property type="entry name" value="CLASS II AMINOTRANSFERASE/8-AMINO-7-OXONONANOATE SYNTHASE"/>
    <property type="match status" value="1"/>
</dbReference>
<reference evidence="13" key="1">
    <citation type="submission" date="2010-02" db="EMBL/GenBank/DDBJ databases">
        <title>Complete sequence of Desulfurivibrio alkaliphilus AHT2.</title>
        <authorList>
            <consortium name="US DOE Joint Genome Institute"/>
            <person name="Pitluck S."/>
            <person name="Chertkov O."/>
            <person name="Detter J.C."/>
            <person name="Han C."/>
            <person name="Tapia R."/>
            <person name="Larimer F."/>
            <person name="Land M."/>
            <person name="Hauser L."/>
            <person name="Kyrpides N."/>
            <person name="Mikhailova N."/>
            <person name="Sorokin D.Y."/>
            <person name="Muyzer G."/>
            <person name="Woyke T."/>
        </authorList>
    </citation>
    <scope>NUCLEOTIDE SEQUENCE [LARGE SCALE GENOMIC DNA]</scope>
    <source>
        <strain evidence="13">DSM 19089 / UNIQEM U267 / AHT2</strain>
    </source>
</reference>
<dbReference type="GO" id="GO:0009102">
    <property type="term" value="P:biotin biosynthetic process"/>
    <property type="evidence" value="ECO:0007669"/>
    <property type="project" value="UniProtKB-UniRule"/>
</dbReference>
<dbReference type="KEGG" id="dak:DaAHT2_1534"/>
<evidence type="ECO:0000256" key="5">
    <source>
        <dbReference type="ARBA" id="ARBA00022679"/>
    </source>
</evidence>
<dbReference type="STRING" id="589865.DaAHT2_1534"/>
<dbReference type="PROSITE" id="PS00599">
    <property type="entry name" value="AA_TRANSFER_CLASS_2"/>
    <property type="match status" value="1"/>
</dbReference>
<sequence>MVDIAAYLKRQQKEGRLRQLPGLLHPDGGRVRLEAVAHDLLDFSSNDYLGLTRHPLLLVAAAEALSRYGTGAGAARLMSGDFELHRELELALARLKEQEAALLFGSGYLANIGLIPALVGRHDVIFSDKLNHASIQDGCRLAGARLHRFAHNDCNHLEDLLKRHRGAKEALIVVESLYSMDGDICPLADVVTLKERYGCLLLVDEAHATGLFGDNGAGLLAAEGLAHRVDLVMGTLGKALGSYGAYVAGEQRLISFLLNRARSFIFSTALPPASAAAALAAVELLAAEPQLRQDLWHRVEIFKSGLTHGGVEADLGPSQIVPLVVGENQATLALARRLQERGIYATAVRPPTVPAGQARLRFSVTNHLDIEDLSAAAAIIATELLQR</sequence>
<name>D6Z3V4_DESAT</name>
<keyword evidence="5 10" id="KW-0808">Transferase</keyword>